<gene>
    <name evidence="1" type="ORF">SAMN05421809_0524</name>
</gene>
<dbReference type="EMBL" id="FTNP01000001">
    <property type="protein sequence ID" value="SIR16819.1"/>
    <property type="molecule type" value="Genomic_DNA"/>
</dbReference>
<protein>
    <recommendedName>
        <fullName evidence="3">Small CPxCG-related zinc finger protein</fullName>
    </recommendedName>
</protein>
<dbReference type="Proteomes" id="UP000185687">
    <property type="component" value="Unassembled WGS sequence"/>
</dbReference>
<name>A0A1N6YQV5_9EURY</name>
<dbReference type="InterPro" id="IPR049697">
    <property type="entry name" value="HVO_0758-like"/>
</dbReference>
<organism evidence="1 2">
    <name type="scientific">Natronorubrum daqingense</name>
    <dbReference type="NCBI Taxonomy" id="588898"/>
    <lineage>
        <taxon>Archaea</taxon>
        <taxon>Methanobacteriati</taxon>
        <taxon>Methanobacteriota</taxon>
        <taxon>Stenosarchaea group</taxon>
        <taxon>Halobacteria</taxon>
        <taxon>Halobacteriales</taxon>
        <taxon>Natrialbaceae</taxon>
        <taxon>Natronorubrum</taxon>
    </lineage>
</organism>
<accession>A0A1N6YQV5</accession>
<sequence>MKSIRKALREGELDKDTYDRLVCGECEQPLKTENDPDKIATLRICPECDDTWKEIR</sequence>
<dbReference type="Pfam" id="PF23137">
    <property type="entry name" value="HVO_0758"/>
    <property type="match status" value="1"/>
</dbReference>
<proteinExistence type="predicted"/>
<reference evidence="1 2" key="1">
    <citation type="submission" date="2017-01" db="EMBL/GenBank/DDBJ databases">
        <authorList>
            <person name="Mah S.A."/>
            <person name="Swanson W.J."/>
            <person name="Moy G.W."/>
            <person name="Vacquier V.D."/>
        </authorList>
    </citation>
    <scope>NUCLEOTIDE SEQUENCE [LARGE SCALE GENOMIC DNA]</scope>
    <source>
        <strain evidence="1 2">CGMCC 1.8909</strain>
    </source>
</reference>
<dbReference type="OrthoDB" id="165399at2157"/>
<dbReference type="NCBIfam" id="NF041912">
    <property type="entry name" value="HVO_0758"/>
    <property type="match status" value="1"/>
</dbReference>
<evidence type="ECO:0000313" key="1">
    <source>
        <dbReference type="EMBL" id="SIR16819.1"/>
    </source>
</evidence>
<evidence type="ECO:0008006" key="3">
    <source>
        <dbReference type="Google" id="ProtNLM"/>
    </source>
</evidence>
<evidence type="ECO:0000313" key="2">
    <source>
        <dbReference type="Proteomes" id="UP000185687"/>
    </source>
</evidence>
<keyword evidence="2" id="KW-1185">Reference proteome</keyword>
<dbReference type="RefSeq" id="WP_168170923.1">
    <property type="nucleotide sequence ID" value="NZ_CP019327.1"/>
</dbReference>
<dbReference type="AlphaFoldDB" id="A0A1N6YQV5"/>
<dbReference type="GeneID" id="54124951"/>